<dbReference type="Proteomes" id="UP001597197">
    <property type="component" value="Unassembled WGS sequence"/>
</dbReference>
<dbReference type="EMBL" id="JBHUFD010000006">
    <property type="protein sequence ID" value="MFD1874328.1"/>
    <property type="molecule type" value="Genomic_DNA"/>
</dbReference>
<protein>
    <submittedName>
        <fullName evidence="1">BREX-1 system phosphatase PglZ type A</fullName>
    </submittedName>
</protein>
<name>A0ABW4QXI0_9BACT</name>
<dbReference type="Pfam" id="PF08665">
    <property type="entry name" value="PglZ"/>
    <property type="match status" value="1"/>
</dbReference>
<evidence type="ECO:0000313" key="2">
    <source>
        <dbReference type="Proteomes" id="UP001597197"/>
    </source>
</evidence>
<gene>
    <name evidence="1" type="primary">pglZ</name>
    <name evidence="1" type="ORF">ACFSDX_17920</name>
</gene>
<dbReference type="InterPro" id="IPR014060">
    <property type="entry name" value="PglZ"/>
</dbReference>
<proteinExistence type="predicted"/>
<sequence>MSQIAESLNKLFDSHRVIFWHDEKAELLDSFQELVLPEVESIHVNNNEFYVKHRVVKQVPGGKFLIYRSGPRPAYVNNWLLDLELAHYEFHTNQEATFLQELGLEYDFKDLVSEHIEFFKSKDRRQKLKGLLGKEDAFKDICYKMLAVVFNSSTISLPAFIQAHANAFSDGTDRLDRELTRYNLKSFYWQQIADTYKYFNSSPQIYDFLLEVFANVFSLTTSSGLTRDANLLLSLWKDSIAYQEAFQKLSGKIATGLNIQALLDDASLDDVLDDDLFRIVDYKIIHELINLVESESISNDRASQVIKSRENKYWYKDFQDFYSAIAHAIEVISLTRKYASQSFSDLEYTAKLYSQTLFLVDFHYRKFIWHYRNKNQDKSLELLFEKVERVYSNDWLLLLNNKWQSLIDAREEWPYVPLLSQSRFYKDHVEPVLNKGQRVFVIVSDALRYECGYEYLQKVNAENRYEGELHHMITGLPSYTQLGMASLLPHQSLSIIAGSDKVSVDGVPCQGIQGRQKVLATLEARKATAIQADDFMKMNSSTGGRDFVKQYELIYIFHNQIDKTGDDKTTEDNVFEAVERELSFLMDVVKRIANMNGTNMLVTTDHGFLYQHTALDESDFALLKVEGDAWKENRRFIIGKNLTGTTKVKRFSAQALNLSGDFEVLLPKSISRHRVMGAGSRFVHGGASLQEVVIPLIKITKKRQDTTKQVGIDVIQQTNKITTNILSVSFLQTELVTDSVLTRTIKAGLYADDELISDQFNFNFDIQEGSERQREVKHRFQLSSKASGKYKNQSVKLVLEEPVEGSSKWRSYKEYTYTLNISFSSDFDDF</sequence>
<dbReference type="RefSeq" id="WP_382316030.1">
    <property type="nucleotide sequence ID" value="NZ_JBHUFD010000006.1"/>
</dbReference>
<comment type="caution">
    <text evidence="1">The sequence shown here is derived from an EMBL/GenBank/DDBJ whole genome shotgun (WGS) entry which is preliminary data.</text>
</comment>
<reference evidence="2" key="1">
    <citation type="journal article" date="2019" name="Int. J. Syst. Evol. Microbiol.">
        <title>The Global Catalogue of Microorganisms (GCM) 10K type strain sequencing project: providing services to taxonomists for standard genome sequencing and annotation.</title>
        <authorList>
            <consortium name="The Broad Institute Genomics Platform"/>
            <consortium name="The Broad Institute Genome Sequencing Center for Infectious Disease"/>
            <person name="Wu L."/>
            <person name="Ma J."/>
        </authorList>
    </citation>
    <scope>NUCLEOTIDE SEQUENCE [LARGE SCALE GENOMIC DNA]</scope>
    <source>
        <strain evidence="2">CGMCC 1.15795</strain>
    </source>
</reference>
<organism evidence="1 2">
    <name type="scientific">Hymenobacter bucti</name>
    <dbReference type="NCBI Taxonomy" id="1844114"/>
    <lineage>
        <taxon>Bacteria</taxon>
        <taxon>Pseudomonadati</taxon>
        <taxon>Bacteroidota</taxon>
        <taxon>Cytophagia</taxon>
        <taxon>Cytophagales</taxon>
        <taxon>Hymenobacteraceae</taxon>
        <taxon>Hymenobacter</taxon>
    </lineage>
</organism>
<keyword evidence="2" id="KW-1185">Reference proteome</keyword>
<evidence type="ECO:0000313" key="1">
    <source>
        <dbReference type="EMBL" id="MFD1874328.1"/>
    </source>
</evidence>
<dbReference type="NCBIfam" id="TIGR02687">
    <property type="entry name" value="BREX-1 system phosphatase PglZ type A"/>
    <property type="match status" value="1"/>
</dbReference>
<accession>A0ABW4QXI0</accession>